<dbReference type="Proteomes" id="UP000324222">
    <property type="component" value="Unassembled WGS sequence"/>
</dbReference>
<proteinExistence type="predicted"/>
<comment type="caution">
    <text evidence="1">The sequence shown here is derived from an EMBL/GenBank/DDBJ whole genome shotgun (WGS) entry which is preliminary data.</text>
</comment>
<keyword evidence="2" id="KW-1185">Reference proteome</keyword>
<gene>
    <name evidence="1" type="ORF">E2C01_068179</name>
</gene>
<protein>
    <submittedName>
        <fullName evidence="1">Uncharacterized protein</fullName>
    </submittedName>
</protein>
<dbReference type="AlphaFoldDB" id="A0A5B7HVV7"/>
<evidence type="ECO:0000313" key="1">
    <source>
        <dbReference type="EMBL" id="MPC73839.1"/>
    </source>
</evidence>
<sequence>MTPNTSQRHGKYLINPFATRFIVSSQPRQPSVSGDAPCHPPLRSQELANLYPWRHERKIPRDYITKTDL</sequence>
<accession>A0A5B7HVV7</accession>
<dbReference type="EMBL" id="VSRR010037652">
    <property type="protein sequence ID" value="MPC73839.1"/>
    <property type="molecule type" value="Genomic_DNA"/>
</dbReference>
<evidence type="ECO:0000313" key="2">
    <source>
        <dbReference type="Proteomes" id="UP000324222"/>
    </source>
</evidence>
<name>A0A5B7HVV7_PORTR</name>
<organism evidence="1 2">
    <name type="scientific">Portunus trituberculatus</name>
    <name type="common">Swimming crab</name>
    <name type="synonym">Neptunus trituberculatus</name>
    <dbReference type="NCBI Taxonomy" id="210409"/>
    <lineage>
        <taxon>Eukaryota</taxon>
        <taxon>Metazoa</taxon>
        <taxon>Ecdysozoa</taxon>
        <taxon>Arthropoda</taxon>
        <taxon>Crustacea</taxon>
        <taxon>Multicrustacea</taxon>
        <taxon>Malacostraca</taxon>
        <taxon>Eumalacostraca</taxon>
        <taxon>Eucarida</taxon>
        <taxon>Decapoda</taxon>
        <taxon>Pleocyemata</taxon>
        <taxon>Brachyura</taxon>
        <taxon>Eubrachyura</taxon>
        <taxon>Portunoidea</taxon>
        <taxon>Portunidae</taxon>
        <taxon>Portuninae</taxon>
        <taxon>Portunus</taxon>
    </lineage>
</organism>
<reference evidence="1 2" key="1">
    <citation type="submission" date="2019-05" db="EMBL/GenBank/DDBJ databases">
        <title>Another draft genome of Portunus trituberculatus and its Hox gene families provides insights of decapod evolution.</title>
        <authorList>
            <person name="Jeong J.-H."/>
            <person name="Song I."/>
            <person name="Kim S."/>
            <person name="Choi T."/>
            <person name="Kim D."/>
            <person name="Ryu S."/>
            <person name="Kim W."/>
        </authorList>
    </citation>
    <scope>NUCLEOTIDE SEQUENCE [LARGE SCALE GENOMIC DNA]</scope>
    <source>
        <tissue evidence="1">Muscle</tissue>
    </source>
</reference>